<dbReference type="EMBL" id="CP019343">
    <property type="protein sequence ID" value="ARN75662.1"/>
    <property type="molecule type" value="Genomic_DNA"/>
</dbReference>
<evidence type="ECO:0000256" key="3">
    <source>
        <dbReference type="ARBA" id="ARBA00023163"/>
    </source>
</evidence>
<dbReference type="Gene3D" id="1.10.10.10">
    <property type="entry name" value="Winged helix-like DNA-binding domain superfamily/Winged helix DNA-binding domain"/>
    <property type="match status" value="1"/>
</dbReference>
<accession>A0A1X9NGZ1</accession>
<dbReference type="STRING" id="716816.BST96_17035"/>
<dbReference type="InterPro" id="IPR005471">
    <property type="entry name" value="Tscrpt_reg_IclR_N"/>
</dbReference>
<dbReference type="Gene3D" id="3.30.450.40">
    <property type="match status" value="1"/>
</dbReference>
<dbReference type="GO" id="GO:0045892">
    <property type="term" value="P:negative regulation of DNA-templated transcription"/>
    <property type="evidence" value="ECO:0007669"/>
    <property type="project" value="TreeGrafter"/>
</dbReference>
<evidence type="ECO:0000259" key="5">
    <source>
        <dbReference type="PROSITE" id="PS51078"/>
    </source>
</evidence>
<dbReference type="InterPro" id="IPR014757">
    <property type="entry name" value="Tscrpt_reg_IclR_C"/>
</dbReference>
<dbReference type="InterPro" id="IPR029016">
    <property type="entry name" value="GAF-like_dom_sf"/>
</dbReference>
<dbReference type="GO" id="GO:0003700">
    <property type="term" value="F:DNA-binding transcription factor activity"/>
    <property type="evidence" value="ECO:0007669"/>
    <property type="project" value="TreeGrafter"/>
</dbReference>
<dbReference type="KEGG" id="osg:BST96_17035"/>
<keyword evidence="7" id="KW-1185">Reference proteome</keyword>
<sequence>MALFSKPTARALAIIDLLMANPQQTFGLSDMTRRLKLNKATCHAILSTMKSHGFLHQDCKTKAYRLGPSMAAAGHAAFSQYPSLSFAREELELLSKELSMDCSAIARSSSNLVTLVHAQHRLPLSPPAQTGLRLPNIAPLGACFIAWSASNQLQQWIEQAHESQGCYEETLDQQIRITVISIHKRGYEVTLKTDTESTWSQSLDSINKSSQQAIKQYNLDFQQALCQEQYHLDKIDPDINYDIGTISVPVFGCGHEPELVFTANANDTLSGMDIDSIAGQLKRASQRVSLATQEFLQALPG</sequence>
<dbReference type="Proteomes" id="UP000193450">
    <property type="component" value="Chromosome"/>
</dbReference>
<keyword evidence="2" id="KW-0238">DNA-binding</keyword>
<keyword evidence="3" id="KW-0804">Transcription</keyword>
<evidence type="ECO:0008006" key="8">
    <source>
        <dbReference type="Google" id="ProtNLM"/>
    </source>
</evidence>
<dbReference type="PANTHER" id="PTHR30136:SF35">
    <property type="entry name" value="HTH-TYPE TRANSCRIPTIONAL REGULATOR RV1719"/>
    <property type="match status" value="1"/>
</dbReference>
<dbReference type="PROSITE" id="PS51077">
    <property type="entry name" value="HTH_ICLR"/>
    <property type="match status" value="1"/>
</dbReference>
<reference evidence="6 7" key="1">
    <citation type="submission" date="2016-11" db="EMBL/GenBank/DDBJ databases">
        <title>Trade-off between light-utilization and light-protection in marine flavobacteria.</title>
        <authorList>
            <person name="Kumagai Y."/>
        </authorList>
    </citation>
    <scope>NUCLEOTIDE SEQUENCE [LARGE SCALE GENOMIC DNA]</scope>
    <source>
        <strain evidence="6 7">NBRC 107125</strain>
    </source>
</reference>
<organism evidence="6 7">
    <name type="scientific">Oceanicoccus sagamiensis</name>
    <dbReference type="NCBI Taxonomy" id="716816"/>
    <lineage>
        <taxon>Bacteria</taxon>
        <taxon>Pseudomonadati</taxon>
        <taxon>Pseudomonadota</taxon>
        <taxon>Gammaproteobacteria</taxon>
        <taxon>Cellvibrionales</taxon>
        <taxon>Spongiibacteraceae</taxon>
        <taxon>Oceanicoccus</taxon>
    </lineage>
</organism>
<feature type="domain" description="HTH iclR-type" evidence="4">
    <location>
        <begin position="5"/>
        <end position="68"/>
    </location>
</feature>
<dbReference type="SMART" id="SM00346">
    <property type="entry name" value="HTH_ICLR"/>
    <property type="match status" value="1"/>
</dbReference>
<name>A0A1X9NGZ1_9GAMM</name>
<evidence type="ECO:0000256" key="1">
    <source>
        <dbReference type="ARBA" id="ARBA00023015"/>
    </source>
</evidence>
<dbReference type="InterPro" id="IPR050707">
    <property type="entry name" value="HTH_MetabolicPath_Reg"/>
</dbReference>
<proteinExistence type="predicted"/>
<evidence type="ECO:0000256" key="2">
    <source>
        <dbReference type="ARBA" id="ARBA00023125"/>
    </source>
</evidence>
<dbReference type="AlphaFoldDB" id="A0A1X9NGZ1"/>
<dbReference type="GO" id="GO:0003677">
    <property type="term" value="F:DNA binding"/>
    <property type="evidence" value="ECO:0007669"/>
    <property type="project" value="UniProtKB-KW"/>
</dbReference>
<dbReference type="PROSITE" id="PS51078">
    <property type="entry name" value="ICLR_ED"/>
    <property type="match status" value="1"/>
</dbReference>
<dbReference type="SUPFAM" id="SSF55781">
    <property type="entry name" value="GAF domain-like"/>
    <property type="match status" value="1"/>
</dbReference>
<dbReference type="RefSeq" id="WP_085759849.1">
    <property type="nucleotide sequence ID" value="NZ_CP019343.1"/>
</dbReference>
<feature type="domain" description="IclR-ED" evidence="5">
    <location>
        <begin position="69"/>
        <end position="294"/>
    </location>
</feature>
<dbReference type="OrthoDB" id="9807558at2"/>
<dbReference type="InterPro" id="IPR036390">
    <property type="entry name" value="WH_DNA-bd_sf"/>
</dbReference>
<dbReference type="SUPFAM" id="SSF46785">
    <property type="entry name" value="Winged helix' DNA-binding domain"/>
    <property type="match status" value="1"/>
</dbReference>
<protein>
    <recommendedName>
        <fullName evidence="8">IclR family transcriptional regulator</fullName>
    </recommendedName>
</protein>
<gene>
    <name evidence="6" type="ORF">BST96_17035</name>
</gene>
<keyword evidence="1" id="KW-0805">Transcription regulation</keyword>
<dbReference type="InterPro" id="IPR036388">
    <property type="entry name" value="WH-like_DNA-bd_sf"/>
</dbReference>
<dbReference type="PANTHER" id="PTHR30136">
    <property type="entry name" value="HELIX-TURN-HELIX TRANSCRIPTIONAL REGULATOR, ICLR FAMILY"/>
    <property type="match status" value="1"/>
</dbReference>
<evidence type="ECO:0000313" key="6">
    <source>
        <dbReference type="EMBL" id="ARN75662.1"/>
    </source>
</evidence>
<evidence type="ECO:0000313" key="7">
    <source>
        <dbReference type="Proteomes" id="UP000193450"/>
    </source>
</evidence>
<evidence type="ECO:0000259" key="4">
    <source>
        <dbReference type="PROSITE" id="PS51077"/>
    </source>
</evidence>
<dbReference type="Pfam" id="PF09339">
    <property type="entry name" value="HTH_IclR"/>
    <property type="match status" value="1"/>
</dbReference>